<dbReference type="EMBL" id="JACBZS010000001">
    <property type="protein sequence ID" value="NYI71477.1"/>
    <property type="molecule type" value="Genomic_DNA"/>
</dbReference>
<dbReference type="InterPro" id="IPR036237">
    <property type="entry name" value="Xyl_isomerase-like_sf"/>
</dbReference>
<evidence type="ECO:0000313" key="3">
    <source>
        <dbReference type="EMBL" id="NYI71477.1"/>
    </source>
</evidence>
<feature type="region of interest" description="Disordered" evidence="1">
    <location>
        <begin position="1"/>
        <end position="45"/>
    </location>
</feature>
<dbReference type="Proteomes" id="UP000527616">
    <property type="component" value="Unassembled WGS sequence"/>
</dbReference>
<name>A0A7Z0D9M2_9ACTN</name>
<dbReference type="Pfam" id="PF01261">
    <property type="entry name" value="AP_endonuc_2"/>
    <property type="match status" value="1"/>
</dbReference>
<dbReference type="RefSeq" id="WP_179445295.1">
    <property type="nucleotide sequence ID" value="NZ_JACBZS010000001.1"/>
</dbReference>
<protein>
    <submittedName>
        <fullName evidence="3">Sugar phosphate isomerase/epimerase</fullName>
    </submittedName>
</protein>
<dbReference type="AlphaFoldDB" id="A0A7Z0D9M2"/>
<keyword evidence="4" id="KW-1185">Reference proteome</keyword>
<evidence type="ECO:0000256" key="1">
    <source>
        <dbReference type="SAM" id="MobiDB-lite"/>
    </source>
</evidence>
<accession>A0A7Z0D9M2</accession>
<reference evidence="3 4" key="1">
    <citation type="submission" date="2020-07" db="EMBL/GenBank/DDBJ databases">
        <title>Sequencing the genomes of 1000 actinobacteria strains.</title>
        <authorList>
            <person name="Klenk H.-P."/>
        </authorList>
    </citation>
    <scope>NUCLEOTIDE SEQUENCE [LARGE SCALE GENOMIC DNA]</scope>
    <source>
        <strain evidence="3 4">DSM 103164</strain>
    </source>
</reference>
<gene>
    <name evidence="3" type="ORF">GGQ54_002037</name>
</gene>
<feature type="compositionally biased region" description="Low complexity" evidence="1">
    <location>
        <begin position="7"/>
        <end position="27"/>
    </location>
</feature>
<keyword evidence="3" id="KW-0413">Isomerase</keyword>
<organism evidence="3 4">
    <name type="scientific">Naumannella cuiyingiana</name>
    <dbReference type="NCBI Taxonomy" id="1347891"/>
    <lineage>
        <taxon>Bacteria</taxon>
        <taxon>Bacillati</taxon>
        <taxon>Actinomycetota</taxon>
        <taxon>Actinomycetes</taxon>
        <taxon>Propionibacteriales</taxon>
        <taxon>Propionibacteriaceae</taxon>
        <taxon>Naumannella</taxon>
    </lineage>
</organism>
<dbReference type="SUPFAM" id="SSF51658">
    <property type="entry name" value="Xylose isomerase-like"/>
    <property type="match status" value="1"/>
</dbReference>
<sequence length="309" mass="33772">MSHSYGPDSAGDTAATPDGAAPATAAGNGSVPRRRPNPVGLSNSSVYPEGTATAFELAGRLGYDGVEIMVGIDAASVSEDEVERLRDYHQVPILSIHAPCLIFTVRTWGTDSWEKLRRSARAAQRFGTDVVVVHPPFRWQRGYAETFVRGVRELHEETGVKFCVENMYPWRAPKQGLHGGRKFKAYKPGFDPTHHDFDHLTLDLSHASTAHQSSVELARAWGPRLQHVHLTDGRGSIKDEHLLPGHGDQQADRVLQLLAAEGYAGQVVLEVNTRRSGSREQRENDLGEALAFTRTHLAAGAPPKVPAAR</sequence>
<dbReference type="Gene3D" id="3.20.20.150">
    <property type="entry name" value="Divalent-metal-dependent TIM barrel enzymes"/>
    <property type="match status" value="1"/>
</dbReference>
<dbReference type="PANTHER" id="PTHR12110">
    <property type="entry name" value="HYDROXYPYRUVATE ISOMERASE"/>
    <property type="match status" value="1"/>
</dbReference>
<dbReference type="InterPro" id="IPR013022">
    <property type="entry name" value="Xyl_isomerase-like_TIM-brl"/>
</dbReference>
<dbReference type="PANTHER" id="PTHR12110:SF47">
    <property type="match status" value="1"/>
</dbReference>
<evidence type="ECO:0000259" key="2">
    <source>
        <dbReference type="Pfam" id="PF01261"/>
    </source>
</evidence>
<proteinExistence type="predicted"/>
<evidence type="ECO:0000313" key="4">
    <source>
        <dbReference type="Proteomes" id="UP000527616"/>
    </source>
</evidence>
<dbReference type="InterPro" id="IPR050312">
    <property type="entry name" value="IolE/XylAMocC-like"/>
</dbReference>
<comment type="caution">
    <text evidence="3">The sequence shown here is derived from an EMBL/GenBank/DDBJ whole genome shotgun (WGS) entry which is preliminary data.</text>
</comment>
<dbReference type="GO" id="GO:0016853">
    <property type="term" value="F:isomerase activity"/>
    <property type="evidence" value="ECO:0007669"/>
    <property type="project" value="UniProtKB-KW"/>
</dbReference>
<feature type="domain" description="Xylose isomerase-like TIM barrel" evidence="2">
    <location>
        <begin position="55"/>
        <end position="295"/>
    </location>
</feature>